<dbReference type="AlphaFoldDB" id="A0A8J3MUZ8"/>
<sequence>MAQDEGRLGRISIPKRAWAPPGVRPRALQQIIRQSSYVLAAVAPEQGLMTSLILPSADTVMMNLS</sequence>
<dbReference type="EMBL" id="BNJF01000006">
    <property type="protein sequence ID" value="GHO49872.1"/>
    <property type="molecule type" value="Genomic_DNA"/>
</dbReference>
<reference evidence="1" key="1">
    <citation type="submission" date="2020-10" db="EMBL/GenBank/DDBJ databases">
        <title>Taxonomic study of unclassified bacteria belonging to the class Ktedonobacteria.</title>
        <authorList>
            <person name="Yabe S."/>
            <person name="Wang C.M."/>
            <person name="Zheng Y."/>
            <person name="Sakai Y."/>
            <person name="Cavaletti L."/>
            <person name="Monciardini P."/>
            <person name="Donadio S."/>
        </authorList>
    </citation>
    <scope>NUCLEOTIDE SEQUENCE</scope>
    <source>
        <strain evidence="1">SOSP1-1</strain>
    </source>
</reference>
<organism evidence="1 2">
    <name type="scientific">Ktedonospora formicarum</name>
    <dbReference type="NCBI Taxonomy" id="2778364"/>
    <lineage>
        <taxon>Bacteria</taxon>
        <taxon>Bacillati</taxon>
        <taxon>Chloroflexota</taxon>
        <taxon>Ktedonobacteria</taxon>
        <taxon>Ktedonobacterales</taxon>
        <taxon>Ktedonobacteraceae</taxon>
        <taxon>Ktedonospora</taxon>
    </lineage>
</organism>
<name>A0A8J3MUZ8_9CHLR</name>
<accession>A0A8J3MUZ8</accession>
<protein>
    <submittedName>
        <fullName evidence="1">Uncharacterized protein</fullName>
    </submittedName>
</protein>
<comment type="caution">
    <text evidence="1">The sequence shown here is derived from an EMBL/GenBank/DDBJ whole genome shotgun (WGS) entry which is preliminary data.</text>
</comment>
<evidence type="ECO:0000313" key="1">
    <source>
        <dbReference type="EMBL" id="GHO49872.1"/>
    </source>
</evidence>
<keyword evidence="2" id="KW-1185">Reference proteome</keyword>
<gene>
    <name evidence="1" type="ORF">KSX_80350</name>
</gene>
<proteinExistence type="predicted"/>
<dbReference type="Proteomes" id="UP000612362">
    <property type="component" value="Unassembled WGS sequence"/>
</dbReference>
<evidence type="ECO:0000313" key="2">
    <source>
        <dbReference type="Proteomes" id="UP000612362"/>
    </source>
</evidence>